<dbReference type="Proteomes" id="UP000265520">
    <property type="component" value="Unassembled WGS sequence"/>
</dbReference>
<feature type="non-terminal residue" evidence="2">
    <location>
        <position position="153"/>
    </location>
</feature>
<accession>A0A392QYQ5</accession>
<evidence type="ECO:0000313" key="2">
    <source>
        <dbReference type="EMBL" id="MCI28395.1"/>
    </source>
</evidence>
<dbReference type="Pfam" id="PF10536">
    <property type="entry name" value="PMD"/>
    <property type="match status" value="1"/>
</dbReference>
<proteinExistence type="predicted"/>
<name>A0A392QYQ5_9FABA</name>
<organism evidence="2 3">
    <name type="scientific">Trifolium medium</name>
    <dbReference type="NCBI Taxonomy" id="97028"/>
    <lineage>
        <taxon>Eukaryota</taxon>
        <taxon>Viridiplantae</taxon>
        <taxon>Streptophyta</taxon>
        <taxon>Embryophyta</taxon>
        <taxon>Tracheophyta</taxon>
        <taxon>Spermatophyta</taxon>
        <taxon>Magnoliopsida</taxon>
        <taxon>eudicotyledons</taxon>
        <taxon>Gunneridae</taxon>
        <taxon>Pentapetalae</taxon>
        <taxon>rosids</taxon>
        <taxon>fabids</taxon>
        <taxon>Fabales</taxon>
        <taxon>Fabaceae</taxon>
        <taxon>Papilionoideae</taxon>
        <taxon>50 kb inversion clade</taxon>
        <taxon>NPAAA clade</taxon>
        <taxon>Hologalegina</taxon>
        <taxon>IRL clade</taxon>
        <taxon>Trifolieae</taxon>
        <taxon>Trifolium</taxon>
    </lineage>
</organism>
<sequence length="153" mass="17547">MQFGIDQDVPGCVPRFSGTKEIAWKNYCRPIFDKHLYFPSRFFEADVTSRYSRWWKQSVLSQCCSGSSEYHGKILPLKRPISADNIEPSIESLEEVFEDAHGSKEAMMSSDRISLSDTQGESKRFSMRKKVSLSNKVTAVQHDLQFHSDMIAQ</sequence>
<protein>
    <submittedName>
        <fullName evidence="2">Serine/threonine-protein phosphatase 7 long form like</fullName>
    </submittedName>
</protein>
<feature type="domain" description="Aminotransferase-like plant mobile" evidence="1">
    <location>
        <begin position="1"/>
        <end position="56"/>
    </location>
</feature>
<evidence type="ECO:0000259" key="1">
    <source>
        <dbReference type="Pfam" id="PF10536"/>
    </source>
</evidence>
<comment type="caution">
    <text evidence="2">The sequence shown here is derived from an EMBL/GenBank/DDBJ whole genome shotgun (WGS) entry which is preliminary data.</text>
</comment>
<reference evidence="2 3" key="1">
    <citation type="journal article" date="2018" name="Front. Plant Sci.">
        <title>Red Clover (Trifolium pratense) and Zigzag Clover (T. medium) - A Picture of Genomic Similarities and Differences.</title>
        <authorList>
            <person name="Dluhosova J."/>
            <person name="Istvanek J."/>
            <person name="Nedelnik J."/>
            <person name="Repkova J."/>
        </authorList>
    </citation>
    <scope>NUCLEOTIDE SEQUENCE [LARGE SCALE GENOMIC DNA]</scope>
    <source>
        <strain evidence="3">cv. 10/8</strain>
        <tissue evidence="2">Leaf</tissue>
    </source>
</reference>
<dbReference type="EMBL" id="LXQA010165408">
    <property type="protein sequence ID" value="MCI28395.1"/>
    <property type="molecule type" value="Genomic_DNA"/>
</dbReference>
<dbReference type="InterPro" id="IPR019557">
    <property type="entry name" value="AminoTfrase-like_pln_mobile"/>
</dbReference>
<keyword evidence="3" id="KW-1185">Reference proteome</keyword>
<dbReference type="AlphaFoldDB" id="A0A392QYQ5"/>
<evidence type="ECO:0000313" key="3">
    <source>
        <dbReference type="Proteomes" id="UP000265520"/>
    </source>
</evidence>